<dbReference type="SMART" id="SM00829">
    <property type="entry name" value="PKS_ER"/>
    <property type="match status" value="1"/>
</dbReference>
<accession>A0A537J8Z2</accession>
<dbReference type="Gene3D" id="3.90.180.10">
    <property type="entry name" value="Medium-chain alcohol dehydrogenases, catalytic domain"/>
    <property type="match status" value="1"/>
</dbReference>
<keyword evidence="3" id="KW-0560">Oxidoreductase</keyword>
<evidence type="ECO:0000259" key="6">
    <source>
        <dbReference type="SMART" id="SM00829"/>
    </source>
</evidence>
<gene>
    <name evidence="7" type="ORF">E6H03_09175</name>
</gene>
<dbReference type="SUPFAM" id="SSF51735">
    <property type="entry name" value="NAD(P)-binding Rossmann-fold domains"/>
    <property type="match status" value="1"/>
</dbReference>
<dbReference type="InterPro" id="IPR020843">
    <property type="entry name" value="ER"/>
</dbReference>
<dbReference type="Proteomes" id="UP000318093">
    <property type="component" value="Unassembled WGS sequence"/>
</dbReference>
<dbReference type="InterPro" id="IPR013149">
    <property type="entry name" value="ADH-like_C"/>
</dbReference>
<feature type="domain" description="Enoyl reductase (ER)" evidence="6">
    <location>
        <begin position="6"/>
        <end position="335"/>
    </location>
</feature>
<dbReference type="PANTHER" id="PTHR43401:SF2">
    <property type="entry name" value="L-THREONINE 3-DEHYDROGENASE"/>
    <property type="match status" value="1"/>
</dbReference>
<keyword evidence="2 4" id="KW-0862">Zinc</keyword>
<dbReference type="EMBL" id="VBAN01000287">
    <property type="protein sequence ID" value="TMI80019.1"/>
    <property type="molecule type" value="Genomic_DNA"/>
</dbReference>
<sequence>MKTQPGAGHVELRDVPEPQPGPGQVRIAVAAAGICGTDIHILRDEFPSRPPVTLGHEFSGRIDRLGSGVAGLAAGTPVVALTAAVRCGRCRYCLTGNVLMCEQRLSIGHGVDGAFARYIVVPADMVRPVPEGVDLRHAALAEPLAVAVHAVAERSRIAAGDTVLVSGVGPIGLLVLQVALAQGGRALVVGTARDGRRLDLARRLGAEAIVNVDAEDPVAAAREWTAGAGVDVAFECAGAPRSLDACLRAVRRIGTLVQVGLMGRRIECDYEQVAMREILVIGTYGSSMMSWPRALALLAQGRVQAAALISDVLPLTAWEEGFRKTAAQESIKVLLEP</sequence>
<evidence type="ECO:0000256" key="1">
    <source>
        <dbReference type="ARBA" id="ARBA00022723"/>
    </source>
</evidence>
<dbReference type="Gene3D" id="3.40.50.720">
    <property type="entry name" value="NAD(P)-binding Rossmann-like Domain"/>
    <property type="match status" value="1"/>
</dbReference>
<dbReference type="PROSITE" id="PS00059">
    <property type="entry name" value="ADH_ZINC"/>
    <property type="match status" value="1"/>
</dbReference>
<organism evidence="7 8">
    <name type="scientific">Candidatus Segetimicrobium genomatis</name>
    <dbReference type="NCBI Taxonomy" id="2569760"/>
    <lineage>
        <taxon>Bacteria</taxon>
        <taxon>Bacillati</taxon>
        <taxon>Candidatus Sysuimicrobiota</taxon>
        <taxon>Candidatus Sysuimicrobiia</taxon>
        <taxon>Candidatus Sysuimicrobiales</taxon>
        <taxon>Candidatus Segetimicrobiaceae</taxon>
        <taxon>Candidatus Segetimicrobium</taxon>
    </lineage>
</organism>
<dbReference type="Pfam" id="PF08240">
    <property type="entry name" value="ADH_N"/>
    <property type="match status" value="1"/>
</dbReference>
<reference evidence="7 8" key="1">
    <citation type="journal article" date="2019" name="Nat. Microbiol.">
        <title>Mediterranean grassland soil C-N compound turnover is dependent on rainfall and depth, and is mediated by genomically divergent microorganisms.</title>
        <authorList>
            <person name="Diamond S."/>
            <person name="Andeer P.F."/>
            <person name="Li Z."/>
            <person name="Crits-Christoph A."/>
            <person name="Burstein D."/>
            <person name="Anantharaman K."/>
            <person name="Lane K.R."/>
            <person name="Thomas B.C."/>
            <person name="Pan C."/>
            <person name="Northen T.R."/>
            <person name="Banfield J.F."/>
        </authorList>
    </citation>
    <scope>NUCLEOTIDE SEQUENCE [LARGE SCALE GENOMIC DNA]</scope>
    <source>
        <strain evidence="7">NP_6</strain>
    </source>
</reference>
<comment type="caution">
    <text evidence="7">The sequence shown here is derived from an EMBL/GenBank/DDBJ whole genome shotgun (WGS) entry which is preliminary data.</text>
</comment>
<dbReference type="AlphaFoldDB" id="A0A537J8Z2"/>
<evidence type="ECO:0000256" key="2">
    <source>
        <dbReference type="ARBA" id="ARBA00022833"/>
    </source>
</evidence>
<comment type="similarity">
    <text evidence="4">Belongs to the zinc-containing alcohol dehydrogenase family.</text>
</comment>
<dbReference type="Pfam" id="PF00107">
    <property type="entry name" value="ADH_zinc_N"/>
    <property type="match status" value="1"/>
</dbReference>
<name>A0A537J8Z2_9BACT</name>
<comment type="cofactor">
    <cofactor evidence="4">
        <name>Zn(2+)</name>
        <dbReference type="ChEBI" id="CHEBI:29105"/>
    </cofactor>
</comment>
<evidence type="ECO:0000256" key="3">
    <source>
        <dbReference type="ARBA" id="ARBA00023002"/>
    </source>
</evidence>
<evidence type="ECO:0000313" key="8">
    <source>
        <dbReference type="Proteomes" id="UP000318093"/>
    </source>
</evidence>
<feature type="region of interest" description="Disordered" evidence="5">
    <location>
        <begin position="1"/>
        <end position="21"/>
    </location>
</feature>
<dbReference type="InterPro" id="IPR013154">
    <property type="entry name" value="ADH-like_N"/>
</dbReference>
<evidence type="ECO:0000256" key="5">
    <source>
        <dbReference type="SAM" id="MobiDB-lite"/>
    </source>
</evidence>
<evidence type="ECO:0000313" key="7">
    <source>
        <dbReference type="EMBL" id="TMI80019.1"/>
    </source>
</evidence>
<proteinExistence type="inferred from homology"/>
<dbReference type="InterPro" id="IPR011032">
    <property type="entry name" value="GroES-like_sf"/>
</dbReference>
<dbReference type="PANTHER" id="PTHR43401">
    <property type="entry name" value="L-THREONINE 3-DEHYDROGENASE"/>
    <property type="match status" value="1"/>
</dbReference>
<dbReference type="GO" id="GO:0016491">
    <property type="term" value="F:oxidoreductase activity"/>
    <property type="evidence" value="ECO:0007669"/>
    <property type="project" value="UniProtKB-KW"/>
</dbReference>
<protein>
    <submittedName>
        <fullName evidence="7">Zinc-binding dehydrogenase</fullName>
    </submittedName>
</protein>
<dbReference type="InterPro" id="IPR036291">
    <property type="entry name" value="NAD(P)-bd_dom_sf"/>
</dbReference>
<dbReference type="InterPro" id="IPR002328">
    <property type="entry name" value="ADH_Zn_CS"/>
</dbReference>
<dbReference type="SUPFAM" id="SSF50129">
    <property type="entry name" value="GroES-like"/>
    <property type="match status" value="1"/>
</dbReference>
<dbReference type="InterPro" id="IPR050129">
    <property type="entry name" value="Zn_alcohol_dh"/>
</dbReference>
<dbReference type="GO" id="GO:0008270">
    <property type="term" value="F:zinc ion binding"/>
    <property type="evidence" value="ECO:0007669"/>
    <property type="project" value="InterPro"/>
</dbReference>
<keyword evidence="1 4" id="KW-0479">Metal-binding</keyword>
<evidence type="ECO:0000256" key="4">
    <source>
        <dbReference type="RuleBase" id="RU361277"/>
    </source>
</evidence>